<dbReference type="PANTHER" id="PTHR35546:SF46">
    <property type="entry name" value="F-BOX DOMAIN-CONTAINING PROTEIN"/>
    <property type="match status" value="1"/>
</dbReference>
<gene>
    <name evidence="3" type="ORF">URODEC1_LOCUS107323</name>
</gene>
<reference evidence="3" key="1">
    <citation type="submission" date="2024-10" db="EMBL/GenBank/DDBJ databases">
        <authorList>
            <person name="Ryan C."/>
        </authorList>
    </citation>
    <scope>NUCLEOTIDE SEQUENCE [LARGE SCALE GENOMIC DNA]</scope>
</reference>
<dbReference type="Gene3D" id="1.20.1280.50">
    <property type="match status" value="1"/>
</dbReference>
<dbReference type="InterPro" id="IPR055290">
    <property type="entry name" value="At3g26010-like"/>
</dbReference>
<dbReference type="InterPro" id="IPR056592">
    <property type="entry name" value="Beta-prop_At3g26010-like"/>
</dbReference>
<keyword evidence="4" id="KW-1185">Reference proteome</keyword>
<dbReference type="InterPro" id="IPR036047">
    <property type="entry name" value="F-box-like_dom_sf"/>
</dbReference>
<dbReference type="SMART" id="SM00256">
    <property type="entry name" value="FBOX"/>
    <property type="match status" value="1"/>
</dbReference>
<accession>A0ABC9FQN5</accession>
<dbReference type="Pfam" id="PF24750">
    <property type="entry name" value="b-prop_At3g26010-like"/>
    <property type="match status" value="1"/>
</dbReference>
<evidence type="ECO:0000313" key="4">
    <source>
        <dbReference type="Proteomes" id="UP001497457"/>
    </source>
</evidence>
<name>A0ABC9FQN5_9POAL</name>
<dbReference type="PROSITE" id="PS50181">
    <property type="entry name" value="FBOX"/>
    <property type="match status" value="1"/>
</dbReference>
<evidence type="ECO:0000259" key="2">
    <source>
        <dbReference type="PROSITE" id="PS50181"/>
    </source>
</evidence>
<feature type="domain" description="F-box" evidence="2">
    <location>
        <begin position="44"/>
        <end position="90"/>
    </location>
</feature>
<dbReference type="SUPFAM" id="SSF81383">
    <property type="entry name" value="F-box domain"/>
    <property type="match status" value="1"/>
</dbReference>
<evidence type="ECO:0000313" key="3">
    <source>
        <dbReference type="EMBL" id="CAL5078835.1"/>
    </source>
</evidence>
<feature type="region of interest" description="Disordered" evidence="1">
    <location>
        <begin position="1"/>
        <end position="27"/>
    </location>
</feature>
<evidence type="ECO:0000256" key="1">
    <source>
        <dbReference type="SAM" id="MobiDB-lite"/>
    </source>
</evidence>
<protein>
    <recommendedName>
        <fullName evidence="2">F-box domain-containing protein</fullName>
    </recommendedName>
</protein>
<dbReference type="PANTHER" id="PTHR35546">
    <property type="entry name" value="F-BOX PROTEIN INTERACTION DOMAIN PROTEIN-RELATED"/>
    <property type="match status" value="1"/>
</dbReference>
<sequence length="461" mass="52116">MPTRSPLAITGRRPFPAPPPSRPSPAAALCRRHGLSLPPDISESAARLPLPDDPLVEVLSRVPVKDLHRSKCVSKDWRDLIGDPLHRRKLPQTLQGFFHAGDFINPFGGSGSPPPVDPSFRFLKKLPGIGKIWLRGSCNGLLLFRHTPSRTISYIVCNPSTEQWAAVPSEHTPADKHNRTSRTYLVFDPAVSSHFQLVTFCEKQDWNLATVHTYSSKTGVWRHSQIDWAEEVKQPDLWRGWNPYISDRVGASAFCNGRLYFMLNDCQIAEVDVEGKTRGIIPSPSLVGRHGAGTAECNPIFIGQSQGHLYCINEESWVDKVPFELSTDDYRSYFDYDHGLLSFWVRDYDTQKWVLKLSMSHMHLFGRSRYIVRRDYEVVGIHPDSNFLFIYLCSKRKLISYSLDSKEVCAHGTLEQDPLWFTPYVPCFLDFLSVAEHDDKLKVRGKPSAKDVAGAADHSGQ</sequence>
<organism evidence="3 4">
    <name type="scientific">Urochloa decumbens</name>
    <dbReference type="NCBI Taxonomy" id="240449"/>
    <lineage>
        <taxon>Eukaryota</taxon>
        <taxon>Viridiplantae</taxon>
        <taxon>Streptophyta</taxon>
        <taxon>Embryophyta</taxon>
        <taxon>Tracheophyta</taxon>
        <taxon>Spermatophyta</taxon>
        <taxon>Magnoliopsida</taxon>
        <taxon>Liliopsida</taxon>
        <taxon>Poales</taxon>
        <taxon>Poaceae</taxon>
        <taxon>PACMAD clade</taxon>
        <taxon>Panicoideae</taxon>
        <taxon>Panicodae</taxon>
        <taxon>Paniceae</taxon>
        <taxon>Melinidinae</taxon>
        <taxon>Urochloa</taxon>
    </lineage>
</organism>
<dbReference type="Pfam" id="PF00646">
    <property type="entry name" value="F-box"/>
    <property type="match status" value="1"/>
</dbReference>
<dbReference type="InterPro" id="IPR001810">
    <property type="entry name" value="F-box_dom"/>
</dbReference>
<dbReference type="AlphaFoldDB" id="A0ABC9FQN5"/>
<dbReference type="EMBL" id="OZ075117">
    <property type="protein sequence ID" value="CAL5078835.1"/>
    <property type="molecule type" value="Genomic_DNA"/>
</dbReference>
<proteinExistence type="predicted"/>
<dbReference type="Proteomes" id="UP001497457">
    <property type="component" value="Chromosome 7b"/>
</dbReference>